<dbReference type="Proteomes" id="UP000505377">
    <property type="component" value="Chromosome"/>
</dbReference>
<protein>
    <submittedName>
        <fullName evidence="1">Uncharacterized protein</fullName>
    </submittedName>
</protein>
<accession>A0A6M6JIR4</accession>
<dbReference type="KEGG" id="pbro:HOP40_20970"/>
<keyword evidence="2" id="KW-1185">Reference proteome</keyword>
<dbReference type="EMBL" id="CP053564">
    <property type="protein sequence ID" value="QJY47964.1"/>
    <property type="molecule type" value="Genomic_DNA"/>
</dbReference>
<reference evidence="1 2" key="1">
    <citation type="submission" date="2020-05" db="EMBL/GenBank/DDBJ databases">
        <authorList>
            <person name="Mo P."/>
        </authorList>
    </citation>
    <scope>NUCLEOTIDE SEQUENCE [LARGE SCALE GENOMIC DNA]</scope>
    <source>
        <strain evidence="1 2">Gen01</strain>
    </source>
</reference>
<dbReference type="RefSeq" id="WP_172161151.1">
    <property type="nucleotide sequence ID" value="NZ_CP053564.1"/>
</dbReference>
<gene>
    <name evidence="1" type="ORF">HOP40_20970</name>
</gene>
<name>A0A6M6JIR4_9PSEU</name>
<dbReference type="AlphaFoldDB" id="A0A6M6JIR4"/>
<evidence type="ECO:0000313" key="1">
    <source>
        <dbReference type="EMBL" id="QJY47964.1"/>
    </source>
</evidence>
<evidence type="ECO:0000313" key="2">
    <source>
        <dbReference type="Proteomes" id="UP000505377"/>
    </source>
</evidence>
<sequence length="835" mass="86121">MRRPLRELLPAFYLVRDADPLGGDGMLAALLDALEGGIDELEAELADRLDDVFVETAHPDELVHFAALVGLRETRRSGVPRALVADVIRLRRRKGTLSVLEQLAADATGWPARAVEFWGLLASTQHVAHPRPHAAATASVRDPLPMRYVGTPFEMVARTAEIGLVGTGRGRHNLPNIGLFLWRLAPVEEAERVPVALDALRYRVHPLGIDAPVWSAGLPEESVERIAGPENVVMPLRRIEARTHWGRYYGSSLRVDDGTGPLAADEVAVCDLGDDAGGGWWHVPPGTRAAVDPERGRLAFATPPPGPVRVTYHRALPMPIGGGGYARTVPDSPDSPEVTGGPVSAPFEVPAGGTFALRARSGTWPVLHAPPGGEIVIRAGAGAEIVLDGLLLAGGPLRITGAPDRVTLRHCTLVPGHRLAPDAAPAVPDGLSLILDLDLAASTTVEVDHSISGPIVGDARSCALVVRDSILACAGGGGRARHVAVWTGAVPDVVPALPAGSHPVLFGVGLSAEHLLTLTGPVAGPTEAAAALRAAIGDHQPDLGPVEIAEHEGRLVVVGTGTESIRFVDTDGPGAAAKLGLAAGVPSWGLLGAAVPDPPLTASATFDVTVGPPGRIGEATPVVLGAAPVSTAATAAALQDAIRAAADPDASVLVLGASLLAVPGTAGHVLRVPDSAAARALSWETDPPAVAASADGIRPGPALDLERVTVLGAVHARSVEISDSIVTGPATAARRQVGCVRYSFVGAGARTPRRFRSTTPDSGDPPPEFVTVRYGHAAFGQLAAGCPASVTAGASDGAELGAFHDVEQPQRLAALRSLLAEYLRFTSEAGIFLVD</sequence>
<organism evidence="1 2">
    <name type="scientific">Pseudonocardia broussonetiae</name>
    <dbReference type="NCBI Taxonomy" id="2736640"/>
    <lineage>
        <taxon>Bacteria</taxon>
        <taxon>Bacillati</taxon>
        <taxon>Actinomycetota</taxon>
        <taxon>Actinomycetes</taxon>
        <taxon>Pseudonocardiales</taxon>
        <taxon>Pseudonocardiaceae</taxon>
        <taxon>Pseudonocardia</taxon>
    </lineage>
</organism>
<proteinExistence type="predicted"/>